<feature type="non-terminal residue" evidence="2">
    <location>
        <position position="1"/>
    </location>
</feature>
<evidence type="ECO:0000313" key="3">
    <source>
        <dbReference type="Proteomes" id="UP000030747"/>
    </source>
</evidence>
<dbReference type="RefSeq" id="XP_013231776.1">
    <property type="nucleotide sequence ID" value="XM_013376322.1"/>
</dbReference>
<dbReference type="OrthoDB" id="498543at2759"/>
<keyword evidence="3" id="KW-1185">Reference proteome</keyword>
<dbReference type="Proteomes" id="UP000030747">
    <property type="component" value="Unassembled WGS sequence"/>
</dbReference>
<dbReference type="EMBL" id="HG675430">
    <property type="protein sequence ID" value="CDJ41026.1"/>
    <property type="molecule type" value="Genomic_DNA"/>
</dbReference>
<dbReference type="VEuPathDB" id="ToxoDB:ETH_00039465"/>
<gene>
    <name evidence="2" type="ORF">ETH_00039465</name>
</gene>
<protein>
    <submittedName>
        <fullName evidence="2">Uncharacterized protein</fullName>
    </submittedName>
</protein>
<feature type="region of interest" description="Disordered" evidence="1">
    <location>
        <begin position="54"/>
        <end position="74"/>
    </location>
</feature>
<reference evidence="2" key="2">
    <citation type="submission" date="2013-10" db="EMBL/GenBank/DDBJ databases">
        <authorList>
            <person name="Aslett M."/>
        </authorList>
    </citation>
    <scope>NUCLEOTIDE SEQUENCE [LARGE SCALE GENOMIC DNA]</scope>
    <source>
        <strain evidence="2">Houghton</strain>
    </source>
</reference>
<proteinExistence type="predicted"/>
<evidence type="ECO:0000256" key="1">
    <source>
        <dbReference type="SAM" id="MobiDB-lite"/>
    </source>
</evidence>
<evidence type="ECO:0000313" key="2">
    <source>
        <dbReference type="EMBL" id="CDJ41026.1"/>
    </source>
</evidence>
<organism evidence="2 3">
    <name type="scientific">Eimeria tenella</name>
    <name type="common">Coccidian parasite</name>
    <dbReference type="NCBI Taxonomy" id="5802"/>
    <lineage>
        <taxon>Eukaryota</taxon>
        <taxon>Sar</taxon>
        <taxon>Alveolata</taxon>
        <taxon>Apicomplexa</taxon>
        <taxon>Conoidasida</taxon>
        <taxon>Coccidia</taxon>
        <taxon>Eucoccidiorida</taxon>
        <taxon>Eimeriorina</taxon>
        <taxon>Eimeriidae</taxon>
        <taxon>Eimeria</taxon>
    </lineage>
</organism>
<accession>U6KST4</accession>
<dbReference type="GeneID" id="25256934"/>
<dbReference type="VEuPathDB" id="ToxoDB:ETH2_1200800"/>
<name>U6KST4_EIMTE</name>
<dbReference type="AlphaFoldDB" id="U6KST4"/>
<sequence length="108" mass="11834">AAALRQFTAQSLSGRENEKCLTVEDVLSMISRGGITMKFLQECKYAISDECSDADEETAESPSAEVEPIEVDKPSRVSSFAPAAVKTNRRGKGRPMRTADIASFFKRD</sequence>
<reference evidence="2" key="1">
    <citation type="submission" date="2013-10" db="EMBL/GenBank/DDBJ databases">
        <title>Genomic analysis of the causative agents of coccidiosis in chickens.</title>
        <authorList>
            <person name="Reid A.J."/>
            <person name="Blake D."/>
            <person name="Billington K."/>
            <person name="Browne H."/>
            <person name="Dunn M."/>
            <person name="Hung S."/>
            <person name="Kawahara F."/>
            <person name="Miranda-Saavedra D."/>
            <person name="Mourier T."/>
            <person name="Nagra H."/>
            <person name="Otto T.D."/>
            <person name="Rawlings N."/>
            <person name="Sanchez A."/>
            <person name="Sanders M."/>
            <person name="Subramaniam C."/>
            <person name="Tay Y."/>
            <person name="Dear P."/>
            <person name="Doerig C."/>
            <person name="Gruber A."/>
            <person name="Parkinson J."/>
            <person name="Shirley M."/>
            <person name="Wan K.L."/>
            <person name="Berriman M."/>
            <person name="Tomley F."/>
            <person name="Pain A."/>
        </authorList>
    </citation>
    <scope>NUCLEOTIDE SEQUENCE [LARGE SCALE GENOMIC DNA]</scope>
    <source>
        <strain evidence="2">Houghton</strain>
    </source>
</reference>